<dbReference type="PANTHER" id="PTHR11851:SF186">
    <property type="entry name" value="INACTIVE METALLOPROTEASE YMFF-RELATED"/>
    <property type="match status" value="1"/>
</dbReference>
<dbReference type="InterPro" id="IPR011249">
    <property type="entry name" value="Metalloenz_LuxS/M16"/>
</dbReference>
<accession>A0A1Y4L734</accession>
<dbReference type="RefSeq" id="WP_087373020.1">
    <property type="nucleotide sequence ID" value="NZ_NFKK01000009.1"/>
</dbReference>
<reference evidence="3" key="1">
    <citation type="submission" date="2017-04" db="EMBL/GenBank/DDBJ databases">
        <title>Function of individual gut microbiota members based on whole genome sequencing of pure cultures obtained from chicken caecum.</title>
        <authorList>
            <person name="Medvecky M."/>
            <person name="Cejkova D."/>
            <person name="Polansky O."/>
            <person name="Karasova D."/>
            <person name="Kubasova T."/>
            <person name="Cizek A."/>
            <person name="Rychlik I."/>
        </authorList>
    </citation>
    <scope>NUCLEOTIDE SEQUENCE [LARGE SCALE GENOMIC DNA]</scope>
    <source>
        <strain evidence="3">An180</strain>
    </source>
</reference>
<name>A0A1Y4L734_9FIRM</name>
<dbReference type="Pfam" id="PF05193">
    <property type="entry name" value="Peptidase_M16_C"/>
    <property type="match status" value="1"/>
</dbReference>
<organism evidence="2 3">
    <name type="scientific">Butyricicoccus pullicaecorum</name>
    <dbReference type="NCBI Taxonomy" id="501571"/>
    <lineage>
        <taxon>Bacteria</taxon>
        <taxon>Bacillati</taxon>
        <taxon>Bacillota</taxon>
        <taxon>Clostridia</taxon>
        <taxon>Eubacteriales</taxon>
        <taxon>Butyricicoccaceae</taxon>
        <taxon>Butyricicoccus</taxon>
    </lineage>
</organism>
<evidence type="ECO:0000313" key="2">
    <source>
        <dbReference type="EMBL" id="OUP52526.1"/>
    </source>
</evidence>
<gene>
    <name evidence="2" type="ORF">B5F17_08565</name>
</gene>
<sequence length="429" mass="47219">MDKKHENQRLSRHELAEGVRLTCVSTDAFKTAAFSAAFVLPLGAENAPFALLPYLLYRGTEYCPNLTVLGETLDGLYGARVEPFVRKVGESLSIGFVAAGVDAGSVSAEEDPTGQIAHLLCDLMCRPCLEDGRFRAAETESERQNLIDRIRALKNNPRTYAVRRTQEIMCKDEPFGACEYGSVEGVQALTPDLIWAAYQEVLQHARVELFYCGSADSAAVAAAFADGLTLPASSDRYQTEVDVCRINCKPRTIVEDYPANQGKLTLGLRTGLTGMDEAYPALMLYAAVLGGYTGSRLFVNVREKLSLCYYASATLDKVKGLMMIASGIENEKYDQALGEILRQMEDLHAGGLTRDELEQARRTLISQIRSLGDSPLSLENYWHRQAVAGFTMTPEELIERLERVERGQVMAVGRQVALDLICFMKGVGV</sequence>
<dbReference type="Gene3D" id="3.30.830.10">
    <property type="entry name" value="Metalloenzyme, LuxS/M16 peptidase-like"/>
    <property type="match status" value="2"/>
</dbReference>
<dbReference type="PANTHER" id="PTHR11851">
    <property type="entry name" value="METALLOPROTEASE"/>
    <property type="match status" value="1"/>
</dbReference>
<dbReference type="GO" id="GO:0046872">
    <property type="term" value="F:metal ion binding"/>
    <property type="evidence" value="ECO:0007669"/>
    <property type="project" value="InterPro"/>
</dbReference>
<dbReference type="SUPFAM" id="SSF63411">
    <property type="entry name" value="LuxS/MPP-like metallohydrolase"/>
    <property type="match status" value="2"/>
</dbReference>
<dbReference type="NCBIfam" id="NF047422">
    <property type="entry name" value="YfmF_fam"/>
    <property type="match status" value="1"/>
</dbReference>
<dbReference type="Proteomes" id="UP000195897">
    <property type="component" value="Unassembled WGS sequence"/>
</dbReference>
<dbReference type="InterPro" id="IPR007863">
    <property type="entry name" value="Peptidase_M16_C"/>
</dbReference>
<proteinExistence type="predicted"/>
<dbReference type="InterPro" id="IPR050361">
    <property type="entry name" value="MPP/UQCRC_Complex"/>
</dbReference>
<evidence type="ECO:0000259" key="1">
    <source>
        <dbReference type="Pfam" id="PF05193"/>
    </source>
</evidence>
<dbReference type="EMBL" id="NFKK01000009">
    <property type="protein sequence ID" value="OUP52526.1"/>
    <property type="molecule type" value="Genomic_DNA"/>
</dbReference>
<protein>
    <recommendedName>
        <fullName evidence="1">Peptidase M16 C-terminal domain-containing protein</fullName>
    </recommendedName>
</protein>
<dbReference type="AlphaFoldDB" id="A0A1Y4L734"/>
<comment type="caution">
    <text evidence="2">The sequence shown here is derived from an EMBL/GenBank/DDBJ whole genome shotgun (WGS) entry which is preliminary data.</text>
</comment>
<evidence type="ECO:0000313" key="3">
    <source>
        <dbReference type="Proteomes" id="UP000195897"/>
    </source>
</evidence>
<feature type="domain" description="Peptidase M16 C-terminal" evidence="1">
    <location>
        <begin position="189"/>
        <end position="364"/>
    </location>
</feature>